<evidence type="ECO:0000256" key="4">
    <source>
        <dbReference type="SAM" id="SignalP"/>
    </source>
</evidence>
<dbReference type="GO" id="GO:0004553">
    <property type="term" value="F:hydrolase activity, hydrolyzing O-glycosyl compounds"/>
    <property type="evidence" value="ECO:0007669"/>
    <property type="project" value="UniProtKB-ARBA"/>
</dbReference>
<dbReference type="SUPFAM" id="SSF49899">
    <property type="entry name" value="Concanavalin A-like lectins/glucanases"/>
    <property type="match status" value="1"/>
</dbReference>
<feature type="domain" description="Galactose mutarotase-like fold" evidence="5">
    <location>
        <begin position="208"/>
        <end position="427"/>
    </location>
</feature>
<name>A0A420BK45_SPHD1</name>
<keyword evidence="7" id="KW-1185">Reference proteome</keyword>
<dbReference type="Gene3D" id="2.70.98.10">
    <property type="match status" value="1"/>
</dbReference>
<evidence type="ECO:0000313" key="7">
    <source>
        <dbReference type="Proteomes" id="UP000286246"/>
    </source>
</evidence>
<comment type="cofactor">
    <cofactor evidence="1">
        <name>Ca(2+)</name>
        <dbReference type="ChEBI" id="CHEBI:29108"/>
    </cofactor>
</comment>
<dbReference type="InterPro" id="IPR014718">
    <property type="entry name" value="GH-type_carb-bd"/>
</dbReference>
<dbReference type="EMBL" id="RAPY01000001">
    <property type="protein sequence ID" value="RKE57098.1"/>
    <property type="molecule type" value="Genomic_DNA"/>
</dbReference>
<evidence type="ECO:0000256" key="3">
    <source>
        <dbReference type="ARBA" id="ARBA00022837"/>
    </source>
</evidence>
<comment type="caution">
    <text evidence="6">The sequence shown here is derived from an EMBL/GenBank/DDBJ whole genome shotgun (WGS) entry which is preliminary data.</text>
</comment>
<gene>
    <name evidence="6" type="ORF">DFQ12_1974</name>
</gene>
<protein>
    <recommendedName>
        <fullName evidence="5">Galactose mutarotase-like fold domain-containing protein</fullName>
    </recommendedName>
</protein>
<dbReference type="Pfam" id="PF18080">
    <property type="entry name" value="Gal_mutarotas_3"/>
    <property type="match status" value="1"/>
</dbReference>
<reference evidence="6 7" key="1">
    <citation type="submission" date="2018-09" db="EMBL/GenBank/DDBJ databases">
        <title>Genomic Encyclopedia of Type Strains, Phase III (KMG-III): the genomes of soil and plant-associated and newly described type strains.</title>
        <authorList>
            <person name="Whitman W."/>
        </authorList>
    </citation>
    <scope>NUCLEOTIDE SEQUENCE [LARGE SCALE GENOMIC DNA]</scope>
    <source>
        <strain evidence="6 7">CECT 7938</strain>
    </source>
</reference>
<dbReference type="InterPro" id="IPR040633">
    <property type="entry name" value="Gal_mutarotas_3"/>
</dbReference>
<dbReference type="GO" id="GO:0005975">
    <property type="term" value="P:carbohydrate metabolic process"/>
    <property type="evidence" value="ECO:0007669"/>
    <property type="project" value="UniProtKB-ARBA"/>
</dbReference>
<keyword evidence="4" id="KW-0732">Signal</keyword>
<evidence type="ECO:0000313" key="6">
    <source>
        <dbReference type="EMBL" id="RKE57098.1"/>
    </source>
</evidence>
<evidence type="ECO:0000259" key="5">
    <source>
        <dbReference type="Pfam" id="PF18080"/>
    </source>
</evidence>
<evidence type="ECO:0000256" key="1">
    <source>
        <dbReference type="ARBA" id="ARBA00001913"/>
    </source>
</evidence>
<feature type="signal peptide" evidence="4">
    <location>
        <begin position="1"/>
        <end position="25"/>
    </location>
</feature>
<keyword evidence="3" id="KW-0106">Calcium</keyword>
<dbReference type="InterPro" id="IPR013320">
    <property type="entry name" value="ConA-like_dom_sf"/>
</dbReference>
<evidence type="ECO:0000256" key="2">
    <source>
        <dbReference type="ARBA" id="ARBA00011245"/>
    </source>
</evidence>
<sequence>MPLLRFYRCYFIIFITVLCSCHAVAQDLFSFVEKKFNLQNSAMNSYDIHSEKGKRTAILFNGNALKIKDFSIEFDVTPKNSQSKFGIIASYQNSKDWLYIGCDSTSDVLTHSHWNLRRPHAKMLLDKDIVKFYKDFKRHVMIKLEGTVVTVYVDGEKIIQQQADDLQTKAGSIGFMVHNGGAVHLANVRLSEIKPRAEKEVTALPILLQNKELEVTFAKEYPAVIQYTLLNRGVQVDGMQSNKRTFSINGIEYQGISIAKKQGEQLVYQTTLPQIKVSFDTEFSLQGKHLQMQVTNLKETGTLKVKTLAFPNHDLVRIKQSPDAQLSIAHGAEKDEYFRLSALVPNASSKSASIAILNTKQVAATILSNSIYNAEQIRYRTIEHHGQQSTSLFSEEWIIRGIDRKILPLPQLTVILTEDSNQDGQVN</sequence>
<feature type="chain" id="PRO_5019463775" description="Galactose mutarotase-like fold domain-containing protein" evidence="4">
    <location>
        <begin position="26"/>
        <end position="427"/>
    </location>
</feature>
<dbReference type="GO" id="GO:0030246">
    <property type="term" value="F:carbohydrate binding"/>
    <property type="evidence" value="ECO:0007669"/>
    <property type="project" value="InterPro"/>
</dbReference>
<organism evidence="6 7">
    <name type="scientific">Sphingobacterium detergens</name>
    <dbReference type="NCBI Taxonomy" id="1145106"/>
    <lineage>
        <taxon>Bacteria</taxon>
        <taxon>Pseudomonadati</taxon>
        <taxon>Bacteroidota</taxon>
        <taxon>Sphingobacteriia</taxon>
        <taxon>Sphingobacteriales</taxon>
        <taxon>Sphingobacteriaceae</taxon>
        <taxon>Sphingobacterium</taxon>
    </lineage>
</organism>
<dbReference type="AlphaFoldDB" id="A0A420BK45"/>
<dbReference type="Gene3D" id="2.60.120.560">
    <property type="entry name" value="Exo-inulinase, domain 1"/>
    <property type="match status" value="1"/>
</dbReference>
<dbReference type="Proteomes" id="UP000286246">
    <property type="component" value="Unassembled WGS sequence"/>
</dbReference>
<dbReference type="PROSITE" id="PS51257">
    <property type="entry name" value="PROKAR_LIPOPROTEIN"/>
    <property type="match status" value="1"/>
</dbReference>
<comment type="subunit">
    <text evidence="2">Monomer.</text>
</comment>
<proteinExistence type="predicted"/>
<accession>A0A420BK45</accession>